<evidence type="ECO:0000256" key="1">
    <source>
        <dbReference type="ARBA" id="ARBA00023125"/>
    </source>
</evidence>
<dbReference type="OrthoDB" id="836882at2"/>
<evidence type="ECO:0000256" key="2">
    <source>
        <dbReference type="PROSITE-ProRule" id="PRU00335"/>
    </source>
</evidence>
<dbReference type="EMBL" id="PYGD01000005">
    <property type="protein sequence ID" value="PSK91626.1"/>
    <property type="molecule type" value="Genomic_DNA"/>
</dbReference>
<name>A0A2P8D373_9BACT</name>
<dbReference type="PROSITE" id="PS50977">
    <property type="entry name" value="HTH_TETR_2"/>
    <property type="match status" value="1"/>
</dbReference>
<organism evidence="4 5">
    <name type="scientific">Taibaiella chishuiensis</name>
    <dbReference type="NCBI Taxonomy" id="1434707"/>
    <lineage>
        <taxon>Bacteria</taxon>
        <taxon>Pseudomonadati</taxon>
        <taxon>Bacteroidota</taxon>
        <taxon>Chitinophagia</taxon>
        <taxon>Chitinophagales</taxon>
        <taxon>Chitinophagaceae</taxon>
        <taxon>Taibaiella</taxon>
    </lineage>
</organism>
<gene>
    <name evidence="4" type="ORF">B0I18_105211</name>
</gene>
<dbReference type="PANTHER" id="PTHR43479">
    <property type="entry name" value="ACREF/ENVCD OPERON REPRESSOR-RELATED"/>
    <property type="match status" value="1"/>
</dbReference>
<dbReference type="RefSeq" id="WP_106523520.1">
    <property type="nucleotide sequence ID" value="NZ_PYGD01000005.1"/>
</dbReference>
<reference evidence="4 5" key="1">
    <citation type="submission" date="2018-03" db="EMBL/GenBank/DDBJ databases">
        <title>Genomic Encyclopedia of Type Strains, Phase III (KMG-III): the genomes of soil and plant-associated and newly described type strains.</title>
        <authorList>
            <person name="Whitman W."/>
        </authorList>
    </citation>
    <scope>NUCLEOTIDE SEQUENCE [LARGE SCALE GENOMIC DNA]</scope>
    <source>
        <strain evidence="4 5">CGMCC 1.12700</strain>
    </source>
</reference>
<keyword evidence="1 2" id="KW-0238">DNA-binding</keyword>
<proteinExistence type="predicted"/>
<dbReference type="SUPFAM" id="SSF46689">
    <property type="entry name" value="Homeodomain-like"/>
    <property type="match status" value="1"/>
</dbReference>
<comment type="caution">
    <text evidence="4">The sequence shown here is derived from an EMBL/GenBank/DDBJ whole genome shotgun (WGS) entry which is preliminary data.</text>
</comment>
<dbReference type="GO" id="GO:0003677">
    <property type="term" value="F:DNA binding"/>
    <property type="evidence" value="ECO:0007669"/>
    <property type="project" value="UniProtKB-UniRule"/>
</dbReference>
<dbReference type="InterPro" id="IPR009057">
    <property type="entry name" value="Homeodomain-like_sf"/>
</dbReference>
<feature type="DNA-binding region" description="H-T-H motif" evidence="2">
    <location>
        <begin position="37"/>
        <end position="56"/>
    </location>
</feature>
<dbReference type="Gene3D" id="1.10.357.10">
    <property type="entry name" value="Tetracycline Repressor, domain 2"/>
    <property type="match status" value="1"/>
</dbReference>
<dbReference type="Proteomes" id="UP000240572">
    <property type="component" value="Unassembled WGS sequence"/>
</dbReference>
<evidence type="ECO:0000313" key="4">
    <source>
        <dbReference type="EMBL" id="PSK91626.1"/>
    </source>
</evidence>
<dbReference type="PANTHER" id="PTHR43479:SF11">
    <property type="entry name" value="ACREF_ENVCD OPERON REPRESSOR-RELATED"/>
    <property type="match status" value="1"/>
</dbReference>
<accession>A0A2P8D373</accession>
<dbReference type="InterPro" id="IPR001647">
    <property type="entry name" value="HTH_TetR"/>
</dbReference>
<feature type="domain" description="HTH tetR-type" evidence="3">
    <location>
        <begin position="14"/>
        <end position="74"/>
    </location>
</feature>
<keyword evidence="5" id="KW-1185">Reference proteome</keyword>
<protein>
    <submittedName>
        <fullName evidence="4">TetR family transcriptional regulator</fullName>
    </submittedName>
</protein>
<dbReference type="AlphaFoldDB" id="A0A2P8D373"/>
<sequence length="226" mass="25645">MERKVVEGPVRSREKSKQKLLNAVGKILKTKGFTALKVNDIATTAGLDKKLIYNYFGGVDQLIDEYIRSQDFWSNITLENAADMPDDGGREFMRLMLLSQFDYVAKNKELQKILLWGLYESRKSLKRVADDREIAGEVLLKHISDPFFGEKALHFRALMAIIVSGIYYLDMFTAVNGKTFCGIDLTQAAGRTEIKKALESLVTMIYETQQPVKKKRTAPKKTVARP</sequence>
<dbReference type="InterPro" id="IPR050624">
    <property type="entry name" value="HTH-type_Tx_Regulator"/>
</dbReference>
<evidence type="ECO:0000313" key="5">
    <source>
        <dbReference type="Proteomes" id="UP000240572"/>
    </source>
</evidence>
<evidence type="ECO:0000259" key="3">
    <source>
        <dbReference type="PROSITE" id="PS50977"/>
    </source>
</evidence>
<dbReference type="Pfam" id="PF00440">
    <property type="entry name" value="TetR_N"/>
    <property type="match status" value="1"/>
</dbReference>